<dbReference type="STRING" id="1408163.A0A0F4YSI2"/>
<evidence type="ECO:0000313" key="3">
    <source>
        <dbReference type="Proteomes" id="UP000053958"/>
    </source>
</evidence>
<feature type="region of interest" description="Disordered" evidence="1">
    <location>
        <begin position="120"/>
        <end position="141"/>
    </location>
</feature>
<gene>
    <name evidence="2" type="ORF">T310_4738</name>
</gene>
<keyword evidence="3" id="KW-1185">Reference proteome</keyword>
<reference evidence="2 3" key="1">
    <citation type="submission" date="2015-04" db="EMBL/GenBank/DDBJ databases">
        <authorList>
            <person name="Heijne W.H."/>
            <person name="Fedorova N.D."/>
            <person name="Nierman W.C."/>
            <person name="Vollebregt A.W."/>
            <person name="Zhao Z."/>
            <person name="Wu L."/>
            <person name="Kumar M."/>
            <person name="Stam H."/>
            <person name="van den Berg M.A."/>
            <person name="Pel H.J."/>
        </authorList>
    </citation>
    <scope>NUCLEOTIDE SEQUENCE [LARGE SCALE GENOMIC DNA]</scope>
    <source>
        <strain evidence="2 3">CBS 393.64</strain>
    </source>
</reference>
<accession>A0A0F4YSI2</accession>
<dbReference type="Proteomes" id="UP000053958">
    <property type="component" value="Unassembled WGS sequence"/>
</dbReference>
<name>A0A0F4YSI2_RASE3</name>
<dbReference type="OrthoDB" id="5335210at2759"/>
<sequence length="1156" mass="124833">MNRFRKNKKGKDTVEDVDAVPSPVSMPNPFKKNSKKEEPEPKPEFDLENALPSTDQFRTSLLMPKLSARFSMLREQDDPTTKVGKANDDSVLFPKRASRLNLFGHNPSLLSDIEEVSSINGRPSLALGRSDSKRPTGEGNILFGGRQKVYKVPANASSSEGLRGRAVYEDDVTLSAFQRLRLKEREEKLAEETADSPQDSTSPDLEEGSPAFSTKRTTSSSTTSGNSNRRTSTAATSIDEQSSTGSQQASSTLGTSNNTPTSPNKPSWPPPNHVAKARRLYGQGIAQAVQDQQSSTLSRLESISRQRAGAGTPEVPRLNRSFSKSTTNLQERPSRISPVQAAPVYQGNSPPLSANSQKSNDAHHQDSTNGTAGSNPGYGSMPPLSPPMSETEEAATLAAALHPDDRGKATAMGLFNKPSTPFDEQQYSRRQLQMHEGRNTPPLRRRSPTNSVVQPDGVTRPRGLSNTSYRSKAESVSSRYSSEAHHNGPDSRASSVRDPSPTRATHNSFLMNLSGSDSEGDADDDGPAKQGPSASSQAPDGIHPAFRSRPGSRESNYSQQSAREVQDIPEVRYSDLSDLNTIAVNQATDGLPSPIPEEASDEKAPDSPTLGPSGLGLSGLIRTHLRHDSNVSSIYPPPSPRLPGQPDQQHPEPPSQEPHPPASSRSNESDDSMGQKPAAAEEHCDPAPAPAIQSAASSFSMRAKQLRDQAAALREQNESRAGSRAENHGQSWQDELKHMHKRDGSTETQKEREEFASVLAERRRRVEENLRNLGDIESRSSSPVPGRQTPDLSHGKPGNAFAMLKNRSVKHSPIGKQDSKQDPAQPKGLKMFGLGGSSTPMNASTPSLVSREEEPAHSLGKHSNSSAPHIASSHGISSRVRSSREETRESSSSRGPSPNSFGSRRRDRSNSASGRSKSRTRPRDDLGMVAEDAVSQYEGHQPEDHQHGPRGPPSVPASARPSLESNDRTSYERSAGRYRSNSRAAAPGYFDLDFIGESPRPSPVTPYAANTTPPLPETDTEPSRLSPSSTMLASLAQRSSGSNGLPKKTVDKSQISEPTFVSSTSNVPTVGLPPGASLSNGMEAPPVPPMNPRRRQTTTQTILNALKGDKSSASSGKDNAEERSTFEDDDDERRFLSRQRLRKTSGDHQRSEGGMI</sequence>
<feature type="compositionally biased region" description="Low complexity" evidence="1">
    <location>
        <begin position="892"/>
        <end position="902"/>
    </location>
</feature>
<feature type="compositionally biased region" description="Polar residues" evidence="1">
    <location>
        <begin position="417"/>
        <end position="431"/>
    </location>
</feature>
<dbReference type="GeneID" id="25317085"/>
<feature type="compositionally biased region" description="Polar residues" evidence="1">
    <location>
        <begin position="553"/>
        <end position="563"/>
    </location>
</feature>
<feature type="compositionally biased region" description="Basic and acidic residues" evidence="1">
    <location>
        <begin position="882"/>
        <end position="891"/>
    </location>
</feature>
<feature type="region of interest" description="Disordered" evidence="1">
    <location>
        <begin position="287"/>
        <end position="395"/>
    </location>
</feature>
<proteinExistence type="predicted"/>
<dbReference type="AlphaFoldDB" id="A0A0F4YSI2"/>
<evidence type="ECO:0000256" key="1">
    <source>
        <dbReference type="SAM" id="MobiDB-lite"/>
    </source>
</evidence>
<feature type="compositionally biased region" description="Polar residues" evidence="1">
    <location>
        <begin position="464"/>
        <end position="481"/>
    </location>
</feature>
<feature type="compositionally biased region" description="Basic and acidic residues" evidence="1">
    <location>
        <begin position="715"/>
        <end position="727"/>
    </location>
</feature>
<feature type="compositionally biased region" description="Low complexity" evidence="1">
    <location>
        <begin position="241"/>
        <end position="265"/>
    </location>
</feature>
<feature type="compositionally biased region" description="Polar residues" evidence="1">
    <location>
        <begin position="289"/>
        <end position="305"/>
    </location>
</feature>
<feature type="compositionally biased region" description="Pro residues" evidence="1">
    <location>
        <begin position="651"/>
        <end position="661"/>
    </location>
</feature>
<feature type="compositionally biased region" description="Basic and acidic residues" evidence="1">
    <location>
        <begin position="734"/>
        <end position="778"/>
    </location>
</feature>
<feature type="compositionally biased region" description="Basic and acidic residues" evidence="1">
    <location>
        <begin position="35"/>
        <end position="45"/>
    </location>
</feature>
<feature type="compositionally biased region" description="Low complexity" evidence="1">
    <location>
        <begin position="213"/>
        <end position="233"/>
    </location>
</feature>
<feature type="region of interest" description="Disordered" evidence="1">
    <location>
        <begin position="187"/>
        <end position="274"/>
    </location>
</feature>
<feature type="compositionally biased region" description="Basic and acidic residues" evidence="1">
    <location>
        <begin position="1144"/>
        <end position="1156"/>
    </location>
</feature>
<feature type="compositionally biased region" description="Polar residues" evidence="1">
    <location>
        <begin position="502"/>
        <end position="513"/>
    </location>
</feature>
<feature type="compositionally biased region" description="Polar residues" evidence="1">
    <location>
        <begin position="837"/>
        <end position="848"/>
    </location>
</feature>
<feature type="compositionally biased region" description="Polar residues" evidence="1">
    <location>
        <begin position="577"/>
        <end position="588"/>
    </location>
</feature>
<protein>
    <submittedName>
        <fullName evidence="2">Uncharacterized protein</fullName>
    </submittedName>
</protein>
<comment type="caution">
    <text evidence="2">The sequence shown here is derived from an EMBL/GenBank/DDBJ whole genome shotgun (WGS) entry which is preliminary data.</text>
</comment>
<feature type="region of interest" description="Disordered" evidence="1">
    <location>
        <begin position="1"/>
        <end position="57"/>
    </location>
</feature>
<feature type="compositionally biased region" description="Basic and acidic residues" evidence="1">
    <location>
        <begin position="965"/>
        <end position="975"/>
    </location>
</feature>
<feature type="compositionally biased region" description="Polar residues" evidence="1">
    <location>
        <begin position="1052"/>
        <end position="1068"/>
    </location>
</feature>
<organism evidence="2 3">
    <name type="scientific">Rasamsonia emersonii (strain ATCC 16479 / CBS 393.64 / IMI 116815)</name>
    <dbReference type="NCBI Taxonomy" id="1408163"/>
    <lineage>
        <taxon>Eukaryota</taxon>
        <taxon>Fungi</taxon>
        <taxon>Dikarya</taxon>
        <taxon>Ascomycota</taxon>
        <taxon>Pezizomycotina</taxon>
        <taxon>Eurotiomycetes</taxon>
        <taxon>Eurotiomycetidae</taxon>
        <taxon>Eurotiales</taxon>
        <taxon>Trichocomaceae</taxon>
        <taxon>Rasamsonia</taxon>
    </lineage>
</organism>
<feature type="region of interest" description="Disordered" evidence="1">
    <location>
        <begin position="408"/>
        <end position="1156"/>
    </location>
</feature>
<feature type="compositionally biased region" description="Basic and acidic residues" evidence="1">
    <location>
        <begin position="564"/>
        <end position="575"/>
    </location>
</feature>
<evidence type="ECO:0000313" key="2">
    <source>
        <dbReference type="EMBL" id="KKA21232.1"/>
    </source>
</evidence>
<dbReference type="EMBL" id="LASV01000193">
    <property type="protein sequence ID" value="KKA21232.1"/>
    <property type="molecule type" value="Genomic_DNA"/>
</dbReference>
<feature type="compositionally biased region" description="Polar residues" evidence="1">
    <location>
        <begin position="1023"/>
        <end position="1043"/>
    </location>
</feature>
<dbReference type="RefSeq" id="XP_013327844.1">
    <property type="nucleotide sequence ID" value="XM_013472390.1"/>
</dbReference>
<feature type="compositionally biased region" description="Polar residues" evidence="1">
    <location>
        <begin position="346"/>
        <end position="359"/>
    </location>
</feature>
<feature type="compositionally biased region" description="Polar residues" evidence="1">
    <location>
        <begin position="320"/>
        <end position="331"/>
    </location>
</feature>